<dbReference type="GO" id="GO:0005886">
    <property type="term" value="C:plasma membrane"/>
    <property type="evidence" value="ECO:0007669"/>
    <property type="project" value="TreeGrafter"/>
</dbReference>
<evidence type="ECO:0000313" key="15">
    <source>
        <dbReference type="Proteomes" id="UP000186553"/>
    </source>
</evidence>
<dbReference type="GO" id="GO:0005524">
    <property type="term" value="F:ATP binding"/>
    <property type="evidence" value="ECO:0007669"/>
    <property type="project" value="UniProtKB-KW"/>
</dbReference>
<feature type="transmembrane region" description="Helical" evidence="12">
    <location>
        <begin position="159"/>
        <end position="178"/>
    </location>
</feature>
<dbReference type="Proteomes" id="UP000186553">
    <property type="component" value="Unassembled WGS sequence"/>
</dbReference>
<dbReference type="EMBL" id="MBDL01000001">
    <property type="protein sequence ID" value="ODA14548.1"/>
    <property type="molecule type" value="Genomic_DNA"/>
</dbReference>
<dbReference type="InterPro" id="IPR003594">
    <property type="entry name" value="HATPase_dom"/>
</dbReference>
<evidence type="ECO:0000256" key="12">
    <source>
        <dbReference type="SAM" id="Phobius"/>
    </source>
</evidence>
<dbReference type="RefSeq" id="WP_068885687.1">
    <property type="nucleotide sequence ID" value="NZ_CBCRUU010000011.1"/>
</dbReference>
<keyword evidence="12" id="KW-0472">Membrane</keyword>
<comment type="catalytic activity">
    <reaction evidence="1">
        <text>ATP + protein L-histidine = ADP + protein N-phospho-L-histidine.</text>
        <dbReference type="EC" id="2.7.13.3"/>
    </reaction>
</comment>
<keyword evidence="6 12" id="KW-0812">Transmembrane</keyword>
<keyword evidence="15" id="KW-1185">Reference proteome</keyword>
<evidence type="ECO:0000256" key="7">
    <source>
        <dbReference type="ARBA" id="ARBA00022741"/>
    </source>
</evidence>
<keyword evidence="5" id="KW-0808">Transferase</keyword>
<sequence>MRSYSLKWRLVSSLLLVFLCLWSLVFAWLYVDLQKRLQDTLDQRLFASAQMVARLIQQLPMQALNNELNQHPNKPADAENLIACEVSLFSSDISIGQHVVAKTRGAPLNLSQQQLGFSTWQQGGVEWRSYVLRKNDIQVVAAERLFLRDSLLQQILQSMLIPLIFSLLICMALILLIVRKEFKSLDALAQHLSRKDLSLAEATTYLSNLDPKNIPQEVQPFVDNSTQLIQKLHHSLENEKVFTAYAAHELRSPLTAIKTHVQLAQLIAQQQQTPQNLQDSLQQANISIRRYAQLLEQLLALTAVDQEVTQKLEATDTTSVLQHVITDLRPTYPELDHSLEIHWTSLTTIDLPYFALYTVLKNLIENAVLHAHANVISVSMQDKALFIQDNGNTLSEHEVEHLGQRFWRKSAQQSGHGLGLSLVKMILSKYGYSLEFQVTQPQGLTLTLSPYTAA</sequence>
<keyword evidence="7" id="KW-0547">Nucleotide-binding</keyword>
<dbReference type="PANTHER" id="PTHR45436:SF14">
    <property type="entry name" value="SENSOR PROTEIN QSEC"/>
    <property type="match status" value="1"/>
</dbReference>
<dbReference type="InterPro" id="IPR036890">
    <property type="entry name" value="HATPase_C_sf"/>
</dbReference>
<dbReference type="Gene3D" id="3.30.565.10">
    <property type="entry name" value="Histidine kinase-like ATPase, C-terminal domain"/>
    <property type="match status" value="1"/>
</dbReference>
<feature type="domain" description="Histidine kinase" evidence="13">
    <location>
        <begin position="245"/>
        <end position="454"/>
    </location>
</feature>
<reference evidence="14 15" key="1">
    <citation type="submission" date="2016-07" db="EMBL/GenBank/DDBJ databases">
        <title>Acinetobacter sp. ANC 4603.</title>
        <authorList>
            <person name="Radolfova-Krizova L."/>
            <person name="Nemec A."/>
        </authorList>
    </citation>
    <scope>NUCLEOTIDE SEQUENCE [LARGE SCALE GENOMIC DNA]</scope>
    <source>
        <strain evidence="14 15">ANC 4603</strain>
    </source>
</reference>
<dbReference type="OrthoDB" id="9809766at2"/>
<evidence type="ECO:0000256" key="2">
    <source>
        <dbReference type="ARBA" id="ARBA00004141"/>
    </source>
</evidence>
<keyword evidence="10 12" id="KW-1133">Transmembrane helix</keyword>
<keyword evidence="11" id="KW-0902">Two-component regulatory system</keyword>
<protein>
    <recommendedName>
        <fullName evidence="3">histidine kinase</fullName>
        <ecNumber evidence="3">2.7.13.3</ecNumber>
    </recommendedName>
</protein>
<dbReference type="AlphaFoldDB" id="A0A1C3D0M2"/>
<proteinExistence type="predicted"/>
<evidence type="ECO:0000256" key="10">
    <source>
        <dbReference type="ARBA" id="ARBA00022989"/>
    </source>
</evidence>
<keyword evidence="8 14" id="KW-0418">Kinase</keyword>
<comment type="caution">
    <text evidence="14">The sequence shown here is derived from an EMBL/GenBank/DDBJ whole genome shotgun (WGS) entry which is preliminary data.</text>
</comment>
<comment type="subcellular location">
    <subcellularLocation>
        <location evidence="2">Membrane</location>
        <topology evidence="2">Multi-pass membrane protein</topology>
    </subcellularLocation>
</comment>
<evidence type="ECO:0000256" key="11">
    <source>
        <dbReference type="ARBA" id="ARBA00023012"/>
    </source>
</evidence>
<dbReference type="Pfam" id="PF02518">
    <property type="entry name" value="HATPase_c"/>
    <property type="match status" value="1"/>
</dbReference>
<name>A0A1C3D0M2_9GAMM</name>
<evidence type="ECO:0000256" key="8">
    <source>
        <dbReference type="ARBA" id="ARBA00022777"/>
    </source>
</evidence>
<dbReference type="InterPro" id="IPR050428">
    <property type="entry name" value="TCS_sensor_his_kinase"/>
</dbReference>
<evidence type="ECO:0000256" key="9">
    <source>
        <dbReference type="ARBA" id="ARBA00022840"/>
    </source>
</evidence>
<dbReference type="Gene3D" id="1.10.287.130">
    <property type="match status" value="1"/>
</dbReference>
<evidence type="ECO:0000256" key="4">
    <source>
        <dbReference type="ARBA" id="ARBA00022553"/>
    </source>
</evidence>
<dbReference type="SMART" id="SM00388">
    <property type="entry name" value="HisKA"/>
    <property type="match status" value="1"/>
</dbReference>
<keyword evidence="9" id="KW-0067">ATP-binding</keyword>
<dbReference type="GO" id="GO:0000155">
    <property type="term" value="F:phosphorelay sensor kinase activity"/>
    <property type="evidence" value="ECO:0007669"/>
    <property type="project" value="InterPro"/>
</dbReference>
<evidence type="ECO:0000259" key="13">
    <source>
        <dbReference type="PROSITE" id="PS50109"/>
    </source>
</evidence>
<evidence type="ECO:0000256" key="6">
    <source>
        <dbReference type="ARBA" id="ARBA00022692"/>
    </source>
</evidence>
<dbReference type="SUPFAM" id="SSF55874">
    <property type="entry name" value="ATPase domain of HSP90 chaperone/DNA topoisomerase II/histidine kinase"/>
    <property type="match status" value="1"/>
</dbReference>
<gene>
    <name evidence="14" type="ORF">BBP83_01740</name>
</gene>
<evidence type="ECO:0000313" key="14">
    <source>
        <dbReference type="EMBL" id="ODA14548.1"/>
    </source>
</evidence>
<dbReference type="SMART" id="SM00387">
    <property type="entry name" value="HATPase_c"/>
    <property type="match status" value="1"/>
</dbReference>
<dbReference type="Pfam" id="PF00512">
    <property type="entry name" value="HisKA"/>
    <property type="match status" value="1"/>
</dbReference>
<evidence type="ECO:0000256" key="1">
    <source>
        <dbReference type="ARBA" id="ARBA00000085"/>
    </source>
</evidence>
<dbReference type="CDD" id="cd00082">
    <property type="entry name" value="HisKA"/>
    <property type="match status" value="1"/>
</dbReference>
<dbReference type="PROSITE" id="PS50109">
    <property type="entry name" value="HIS_KIN"/>
    <property type="match status" value="1"/>
</dbReference>
<dbReference type="PANTHER" id="PTHR45436">
    <property type="entry name" value="SENSOR HISTIDINE KINASE YKOH"/>
    <property type="match status" value="1"/>
</dbReference>
<accession>A0A1C3D0M2</accession>
<dbReference type="EC" id="2.7.13.3" evidence="3"/>
<dbReference type="SUPFAM" id="SSF47384">
    <property type="entry name" value="Homodimeric domain of signal transducing histidine kinase"/>
    <property type="match status" value="1"/>
</dbReference>
<dbReference type="InterPro" id="IPR003661">
    <property type="entry name" value="HisK_dim/P_dom"/>
</dbReference>
<evidence type="ECO:0000256" key="5">
    <source>
        <dbReference type="ARBA" id="ARBA00022679"/>
    </source>
</evidence>
<dbReference type="STRING" id="1891224.BBP83_01740"/>
<keyword evidence="4" id="KW-0597">Phosphoprotein</keyword>
<evidence type="ECO:0000256" key="3">
    <source>
        <dbReference type="ARBA" id="ARBA00012438"/>
    </source>
</evidence>
<dbReference type="InterPro" id="IPR036097">
    <property type="entry name" value="HisK_dim/P_sf"/>
</dbReference>
<dbReference type="InterPro" id="IPR005467">
    <property type="entry name" value="His_kinase_dom"/>
</dbReference>
<organism evidence="14 15">
    <name type="scientific">Acinetobacter celticus</name>
    <dbReference type="NCBI Taxonomy" id="1891224"/>
    <lineage>
        <taxon>Bacteria</taxon>
        <taxon>Pseudomonadati</taxon>
        <taxon>Pseudomonadota</taxon>
        <taxon>Gammaproteobacteria</taxon>
        <taxon>Moraxellales</taxon>
        <taxon>Moraxellaceae</taxon>
        <taxon>Acinetobacter</taxon>
    </lineage>
</organism>